<feature type="region of interest" description="Disordered" evidence="1">
    <location>
        <begin position="16"/>
        <end position="92"/>
    </location>
</feature>
<proteinExistence type="predicted"/>
<comment type="caution">
    <text evidence="2">The sequence shown here is derived from an EMBL/GenBank/DDBJ whole genome shotgun (WGS) entry which is preliminary data.</text>
</comment>
<sequence>MVRRRYKSLLNLELAQRDDPHYGARSSPEEPRACCITPTAVEGATQRRTRRREQLKSGTQISFHDPSDPSDPSDPVDPPDLADPSDPVDPPP</sequence>
<dbReference type="AlphaFoldDB" id="A0A9X6NG97"/>
<feature type="compositionally biased region" description="Basic and acidic residues" evidence="1">
    <location>
        <begin position="16"/>
        <end position="32"/>
    </location>
</feature>
<dbReference type="Proteomes" id="UP000192578">
    <property type="component" value="Unassembled WGS sequence"/>
</dbReference>
<dbReference type="EMBL" id="MTYJ01000255">
    <property type="protein sequence ID" value="OWA52186.1"/>
    <property type="molecule type" value="Genomic_DNA"/>
</dbReference>
<protein>
    <submittedName>
        <fullName evidence="2">Uncharacterized protein</fullName>
    </submittedName>
</protein>
<evidence type="ECO:0000256" key="1">
    <source>
        <dbReference type="SAM" id="MobiDB-lite"/>
    </source>
</evidence>
<gene>
    <name evidence="2" type="ORF">BV898_16645</name>
</gene>
<name>A0A9X6NG97_HYPEX</name>
<evidence type="ECO:0000313" key="3">
    <source>
        <dbReference type="Proteomes" id="UP000192578"/>
    </source>
</evidence>
<evidence type="ECO:0000313" key="2">
    <source>
        <dbReference type="EMBL" id="OWA52186.1"/>
    </source>
</evidence>
<keyword evidence="3" id="KW-1185">Reference proteome</keyword>
<organism evidence="2 3">
    <name type="scientific">Hypsibius exemplaris</name>
    <name type="common">Freshwater tardigrade</name>
    <dbReference type="NCBI Taxonomy" id="2072580"/>
    <lineage>
        <taxon>Eukaryota</taxon>
        <taxon>Metazoa</taxon>
        <taxon>Ecdysozoa</taxon>
        <taxon>Tardigrada</taxon>
        <taxon>Eutardigrada</taxon>
        <taxon>Parachela</taxon>
        <taxon>Hypsibioidea</taxon>
        <taxon>Hypsibiidae</taxon>
        <taxon>Hypsibius</taxon>
    </lineage>
</organism>
<accession>A0A9X6NG97</accession>
<reference evidence="3" key="1">
    <citation type="submission" date="2017-01" db="EMBL/GenBank/DDBJ databases">
        <title>Comparative genomics of anhydrobiosis in the tardigrade Hypsibius dujardini.</title>
        <authorList>
            <person name="Yoshida Y."/>
            <person name="Koutsovoulos G."/>
            <person name="Laetsch D."/>
            <person name="Stevens L."/>
            <person name="Kumar S."/>
            <person name="Horikawa D."/>
            <person name="Ishino K."/>
            <person name="Komine S."/>
            <person name="Tomita M."/>
            <person name="Blaxter M."/>
            <person name="Arakawa K."/>
        </authorList>
    </citation>
    <scope>NUCLEOTIDE SEQUENCE [LARGE SCALE GENOMIC DNA]</scope>
    <source>
        <strain evidence="3">Z151</strain>
    </source>
</reference>